<keyword evidence="1" id="KW-0808">Transferase</keyword>
<evidence type="ECO:0000256" key="1">
    <source>
        <dbReference type="RuleBase" id="RU361155"/>
    </source>
</evidence>
<proteinExistence type="inferred from homology"/>
<dbReference type="InterPro" id="IPR000863">
    <property type="entry name" value="Sulfotransferase_dom"/>
</dbReference>
<dbReference type="Pfam" id="PF00685">
    <property type="entry name" value="Sulfotransfer_1"/>
    <property type="match status" value="1"/>
</dbReference>
<dbReference type="SUPFAM" id="SSF52540">
    <property type="entry name" value="P-loop containing nucleoside triphosphate hydrolases"/>
    <property type="match status" value="1"/>
</dbReference>
<dbReference type="EC" id="2.8.2.-" evidence="1"/>
<feature type="non-terminal residue" evidence="3">
    <location>
        <position position="1"/>
    </location>
</feature>
<evidence type="ECO:0000313" key="3">
    <source>
        <dbReference type="EMBL" id="PKI43168.1"/>
    </source>
</evidence>
<accession>A0A2I0IGR4</accession>
<comment type="similarity">
    <text evidence="1">Belongs to the sulfotransferase 1 family.</text>
</comment>
<organism evidence="3 4">
    <name type="scientific">Punica granatum</name>
    <name type="common">Pomegranate</name>
    <dbReference type="NCBI Taxonomy" id="22663"/>
    <lineage>
        <taxon>Eukaryota</taxon>
        <taxon>Viridiplantae</taxon>
        <taxon>Streptophyta</taxon>
        <taxon>Embryophyta</taxon>
        <taxon>Tracheophyta</taxon>
        <taxon>Spermatophyta</taxon>
        <taxon>Magnoliopsida</taxon>
        <taxon>eudicotyledons</taxon>
        <taxon>Gunneridae</taxon>
        <taxon>Pentapetalae</taxon>
        <taxon>rosids</taxon>
        <taxon>malvids</taxon>
        <taxon>Myrtales</taxon>
        <taxon>Lythraceae</taxon>
        <taxon>Punica</taxon>
    </lineage>
</organism>
<protein>
    <recommendedName>
        <fullName evidence="1">Sulfotransferase</fullName>
        <ecNumber evidence="1">2.8.2.-</ecNumber>
    </recommendedName>
</protein>
<comment type="caution">
    <text evidence="3">The sequence shown here is derived from an EMBL/GenBank/DDBJ whole genome shotgun (WGS) entry which is preliminary data.</text>
</comment>
<sequence>KPLDMFVSYRRLSHRLHHEDADPRHCHWRKLLRCSAKESTALAHSGIMPWATGKRAWSGEAREGLALEVRGCQERRHPKFDSMKSLDAHDRGIHPNGAPDDAFFRRCEVGDRVNHLKPDMAERLMKIVQEKLGGSNLSFEIT</sequence>
<evidence type="ECO:0000259" key="2">
    <source>
        <dbReference type="Pfam" id="PF00685"/>
    </source>
</evidence>
<dbReference type="AlphaFoldDB" id="A0A2I0IGR4"/>
<reference evidence="3 4" key="1">
    <citation type="submission" date="2017-11" db="EMBL/GenBank/DDBJ databases">
        <title>De-novo sequencing of pomegranate (Punica granatum L.) genome.</title>
        <authorList>
            <person name="Akparov Z."/>
            <person name="Amiraslanov A."/>
            <person name="Hajiyeva S."/>
            <person name="Abbasov M."/>
            <person name="Kaur K."/>
            <person name="Hamwieh A."/>
            <person name="Solovyev V."/>
            <person name="Salamov A."/>
            <person name="Braich B."/>
            <person name="Kosarev P."/>
            <person name="Mahmoud A."/>
            <person name="Hajiyev E."/>
            <person name="Babayeva S."/>
            <person name="Izzatullayeva V."/>
            <person name="Mammadov A."/>
            <person name="Mammadov A."/>
            <person name="Sharifova S."/>
            <person name="Ojaghi J."/>
            <person name="Eynullazada K."/>
            <person name="Bayramov B."/>
            <person name="Abdulazimova A."/>
            <person name="Shahmuradov I."/>
        </authorList>
    </citation>
    <scope>NUCLEOTIDE SEQUENCE [LARGE SCALE GENOMIC DNA]</scope>
    <source>
        <strain evidence="4">cv. AG2017</strain>
        <tissue evidence="3">Leaf</tissue>
    </source>
</reference>
<gene>
    <name evidence="3" type="ORF">CRG98_036426</name>
</gene>
<feature type="domain" description="Sulfotransferase" evidence="2">
    <location>
        <begin position="76"/>
        <end position="135"/>
    </location>
</feature>
<name>A0A2I0IGR4_PUNGR</name>
<keyword evidence="4" id="KW-1185">Reference proteome</keyword>
<evidence type="ECO:0000313" key="4">
    <source>
        <dbReference type="Proteomes" id="UP000233551"/>
    </source>
</evidence>
<dbReference type="Gene3D" id="3.40.50.300">
    <property type="entry name" value="P-loop containing nucleotide triphosphate hydrolases"/>
    <property type="match status" value="1"/>
</dbReference>
<dbReference type="InterPro" id="IPR027417">
    <property type="entry name" value="P-loop_NTPase"/>
</dbReference>
<dbReference type="GO" id="GO:0008146">
    <property type="term" value="F:sulfotransferase activity"/>
    <property type="evidence" value="ECO:0007669"/>
    <property type="project" value="InterPro"/>
</dbReference>
<dbReference type="EMBL" id="PGOL01003080">
    <property type="protein sequence ID" value="PKI43168.1"/>
    <property type="molecule type" value="Genomic_DNA"/>
</dbReference>
<dbReference type="Proteomes" id="UP000233551">
    <property type="component" value="Unassembled WGS sequence"/>
</dbReference>